<dbReference type="PANTHER" id="PTHR35525:SF3">
    <property type="entry name" value="BLL6575 PROTEIN"/>
    <property type="match status" value="1"/>
</dbReference>
<feature type="domain" description="Zinc finger CGNR" evidence="1">
    <location>
        <begin position="147"/>
        <end position="188"/>
    </location>
</feature>
<dbReference type="KEGG" id="ccot:CCAX7_21390"/>
<dbReference type="EMBL" id="AP025739">
    <property type="protein sequence ID" value="BDI30088.1"/>
    <property type="molecule type" value="Genomic_DNA"/>
</dbReference>
<evidence type="ECO:0000313" key="2">
    <source>
        <dbReference type="EMBL" id="BDI30088.1"/>
    </source>
</evidence>
<dbReference type="InterPro" id="IPR010852">
    <property type="entry name" value="ABATE"/>
</dbReference>
<dbReference type="InterPro" id="IPR023286">
    <property type="entry name" value="ABATE_dom_sf"/>
</dbReference>
<keyword evidence="3" id="KW-1185">Reference proteome</keyword>
<dbReference type="Pfam" id="PF11706">
    <property type="entry name" value="zf-CGNR"/>
    <property type="match status" value="1"/>
</dbReference>
<organism evidence="2 3">
    <name type="scientific">Capsulimonas corticalis</name>
    <dbReference type="NCBI Taxonomy" id="2219043"/>
    <lineage>
        <taxon>Bacteria</taxon>
        <taxon>Bacillati</taxon>
        <taxon>Armatimonadota</taxon>
        <taxon>Armatimonadia</taxon>
        <taxon>Capsulimonadales</taxon>
        <taxon>Capsulimonadaceae</taxon>
        <taxon>Capsulimonas</taxon>
    </lineage>
</organism>
<sequence length="216" mass="24143">MDTPALFAGGRLCLDFINTACMRRGVEIEFISDGEELMRWLRMAEEVTGTQLCDQREYREGMLSQAIELRGALHDLVHSAIEQRPPSAESLQTVNGILRAAPAYSQIGYERQGFQESHGNSRPEDQWRMAIAADAVDLLCHSDLSLLRQCECPSCVRVFYDTTKNHKRRWCVEKCGSAPKAAAYYRRKVAKAAEAHSKIVEPAAGDALNAGDLRLQ</sequence>
<dbReference type="Proteomes" id="UP000287394">
    <property type="component" value="Chromosome"/>
</dbReference>
<dbReference type="AlphaFoldDB" id="A0A9N7L0W1"/>
<dbReference type="RefSeq" id="WP_165864479.1">
    <property type="nucleotide sequence ID" value="NZ_AP025739.1"/>
</dbReference>
<dbReference type="InterPro" id="IPR021005">
    <property type="entry name" value="Znf_CGNR"/>
</dbReference>
<proteinExistence type="predicted"/>
<dbReference type="Gene3D" id="1.10.3300.10">
    <property type="entry name" value="Jann2411-like domain"/>
    <property type="match status" value="1"/>
</dbReference>
<gene>
    <name evidence="2" type="ORF">CCAX7_21390</name>
</gene>
<evidence type="ECO:0000313" key="3">
    <source>
        <dbReference type="Proteomes" id="UP000287394"/>
    </source>
</evidence>
<evidence type="ECO:0000259" key="1">
    <source>
        <dbReference type="Pfam" id="PF11706"/>
    </source>
</evidence>
<dbReference type="PANTHER" id="PTHR35525">
    <property type="entry name" value="BLL6575 PROTEIN"/>
    <property type="match status" value="1"/>
</dbReference>
<dbReference type="Pfam" id="PF07336">
    <property type="entry name" value="ABATE"/>
    <property type="match status" value="1"/>
</dbReference>
<protein>
    <recommendedName>
        <fullName evidence="1">Zinc finger CGNR domain-containing protein</fullName>
    </recommendedName>
</protein>
<accession>A0A9N7L0W1</accession>
<name>A0A9N7L0W1_9BACT</name>
<reference evidence="2 3" key="1">
    <citation type="journal article" date="2019" name="Int. J. Syst. Evol. Microbiol.">
        <title>Capsulimonas corticalis gen. nov., sp. nov., an aerobic capsulated bacterium, of a novel bacterial order, Capsulimonadales ord. nov., of the class Armatimonadia of the phylum Armatimonadetes.</title>
        <authorList>
            <person name="Li J."/>
            <person name="Kudo C."/>
            <person name="Tonouchi A."/>
        </authorList>
    </citation>
    <scope>NUCLEOTIDE SEQUENCE [LARGE SCALE GENOMIC DNA]</scope>
    <source>
        <strain evidence="2 3">AX-7</strain>
    </source>
</reference>
<dbReference type="SUPFAM" id="SSF160904">
    <property type="entry name" value="Jann2411-like"/>
    <property type="match status" value="1"/>
</dbReference>